<evidence type="ECO:0000313" key="1">
    <source>
        <dbReference type="EMBL" id="CAK9182130.1"/>
    </source>
</evidence>
<dbReference type="Proteomes" id="UP001642360">
    <property type="component" value="Unassembled WGS sequence"/>
</dbReference>
<organism evidence="1 2">
    <name type="scientific">Ilex paraguariensis</name>
    <name type="common">yerba mate</name>
    <dbReference type="NCBI Taxonomy" id="185542"/>
    <lineage>
        <taxon>Eukaryota</taxon>
        <taxon>Viridiplantae</taxon>
        <taxon>Streptophyta</taxon>
        <taxon>Embryophyta</taxon>
        <taxon>Tracheophyta</taxon>
        <taxon>Spermatophyta</taxon>
        <taxon>Magnoliopsida</taxon>
        <taxon>eudicotyledons</taxon>
        <taxon>Gunneridae</taxon>
        <taxon>Pentapetalae</taxon>
        <taxon>asterids</taxon>
        <taxon>campanulids</taxon>
        <taxon>Aquifoliales</taxon>
        <taxon>Aquifoliaceae</taxon>
        <taxon>Ilex</taxon>
    </lineage>
</organism>
<reference evidence="1 2" key="1">
    <citation type="submission" date="2024-02" db="EMBL/GenBank/DDBJ databases">
        <authorList>
            <person name="Vignale AGUSTIN F."/>
            <person name="Sosa J E."/>
            <person name="Modenutti C."/>
        </authorList>
    </citation>
    <scope>NUCLEOTIDE SEQUENCE [LARGE SCALE GENOMIC DNA]</scope>
</reference>
<name>A0ABC8UM96_9AQUA</name>
<feature type="non-terminal residue" evidence="1">
    <location>
        <position position="1"/>
    </location>
</feature>
<gene>
    <name evidence="1" type="ORF">ILEXP_LOCUS52265</name>
</gene>
<proteinExistence type="predicted"/>
<evidence type="ECO:0000313" key="2">
    <source>
        <dbReference type="Proteomes" id="UP001642360"/>
    </source>
</evidence>
<dbReference type="EMBL" id="CAUOFW020008261">
    <property type="protein sequence ID" value="CAK9182130.1"/>
    <property type="molecule type" value="Genomic_DNA"/>
</dbReference>
<comment type="caution">
    <text evidence="1">The sequence shown here is derived from an EMBL/GenBank/DDBJ whole genome shotgun (WGS) entry which is preliminary data.</text>
</comment>
<dbReference type="AlphaFoldDB" id="A0ABC8UM96"/>
<keyword evidence="2" id="KW-1185">Reference proteome</keyword>
<sequence>AMVVAIEDLSSRLALPAIEEACCGFQLSSMCFLLGASREGPGPDLSSSGSPS</sequence>
<protein>
    <recommendedName>
        <fullName evidence="3">Arginine decarboxylase</fullName>
    </recommendedName>
</protein>
<accession>A0ABC8UM96</accession>
<evidence type="ECO:0008006" key="3">
    <source>
        <dbReference type="Google" id="ProtNLM"/>
    </source>
</evidence>